<sequence>MRLNMCVRAPMSESKKEIHGIHKINCKRVGLSVCVFVFVCMCQRVCEFK</sequence>
<evidence type="ECO:0000313" key="1">
    <source>
        <dbReference type="EMBL" id="JAI05244.1"/>
    </source>
</evidence>
<dbReference type="EMBL" id="GBXM01003334">
    <property type="protein sequence ID" value="JAI05244.1"/>
    <property type="molecule type" value="Transcribed_RNA"/>
</dbReference>
<protein>
    <submittedName>
        <fullName evidence="1">Uncharacterized protein</fullName>
    </submittedName>
</protein>
<name>A0A0E9XU90_ANGAN</name>
<reference evidence="1" key="1">
    <citation type="submission" date="2014-11" db="EMBL/GenBank/DDBJ databases">
        <authorList>
            <person name="Amaro Gonzalez C."/>
        </authorList>
    </citation>
    <scope>NUCLEOTIDE SEQUENCE</scope>
</reference>
<proteinExistence type="predicted"/>
<reference evidence="1" key="2">
    <citation type="journal article" date="2015" name="Fish Shellfish Immunol.">
        <title>Early steps in the European eel (Anguilla anguilla)-Vibrio vulnificus interaction in the gills: Role of the RtxA13 toxin.</title>
        <authorList>
            <person name="Callol A."/>
            <person name="Pajuelo D."/>
            <person name="Ebbesson L."/>
            <person name="Teles M."/>
            <person name="MacKenzie S."/>
            <person name="Amaro C."/>
        </authorList>
    </citation>
    <scope>NUCLEOTIDE SEQUENCE</scope>
</reference>
<organism evidence="1">
    <name type="scientific">Anguilla anguilla</name>
    <name type="common">European freshwater eel</name>
    <name type="synonym">Muraena anguilla</name>
    <dbReference type="NCBI Taxonomy" id="7936"/>
    <lineage>
        <taxon>Eukaryota</taxon>
        <taxon>Metazoa</taxon>
        <taxon>Chordata</taxon>
        <taxon>Craniata</taxon>
        <taxon>Vertebrata</taxon>
        <taxon>Euteleostomi</taxon>
        <taxon>Actinopterygii</taxon>
        <taxon>Neopterygii</taxon>
        <taxon>Teleostei</taxon>
        <taxon>Anguilliformes</taxon>
        <taxon>Anguillidae</taxon>
        <taxon>Anguilla</taxon>
    </lineage>
</organism>
<accession>A0A0E9XU90</accession>
<dbReference type="AlphaFoldDB" id="A0A0E9XU90"/>